<sequence>MTEEMKHAYWQGIRDAAPFVFVVAPFSLLFGVVATEAGLSVFEALSFSVVVIAGAAQFTALQLLLDNASVFVALASALAVNLRMAMYSASLTPHLGRAPMWQRMLIAYFLVDQSYACSIVAFERNRDWSVSEKVAYFFGVVTPICPMWYAMTLVGALVGSAIPPEYGLDFAVPITFIALIAPMLRTAAHRAAALSAVALALGFAWLPFNLGLIVAALGGMIVGGQVELVLRRRGLWVDP</sequence>
<evidence type="ECO:0000256" key="5">
    <source>
        <dbReference type="ARBA" id="ARBA00022692"/>
    </source>
</evidence>
<proteinExistence type="inferred from homology"/>
<comment type="similarity">
    <text evidence="2">Belongs to the AzlC family.</text>
</comment>
<evidence type="ECO:0000256" key="2">
    <source>
        <dbReference type="ARBA" id="ARBA00010735"/>
    </source>
</evidence>
<dbReference type="OrthoDB" id="3579489at2"/>
<dbReference type="Proteomes" id="UP000324252">
    <property type="component" value="Unassembled WGS sequence"/>
</dbReference>
<dbReference type="PANTHER" id="PTHR34979:SF1">
    <property type="entry name" value="INNER MEMBRANE PROTEIN YGAZ"/>
    <property type="match status" value="1"/>
</dbReference>
<dbReference type="GO" id="GO:1903785">
    <property type="term" value="P:L-valine transmembrane transport"/>
    <property type="evidence" value="ECO:0007669"/>
    <property type="project" value="TreeGrafter"/>
</dbReference>
<organism evidence="9 10">
    <name type="scientific">Lutimaribacter pacificus</name>
    <dbReference type="NCBI Taxonomy" id="391948"/>
    <lineage>
        <taxon>Bacteria</taxon>
        <taxon>Pseudomonadati</taxon>
        <taxon>Pseudomonadota</taxon>
        <taxon>Alphaproteobacteria</taxon>
        <taxon>Rhodobacterales</taxon>
        <taxon>Roseobacteraceae</taxon>
        <taxon>Lutimaribacter</taxon>
    </lineage>
</organism>
<evidence type="ECO:0000313" key="10">
    <source>
        <dbReference type="Proteomes" id="UP000324252"/>
    </source>
</evidence>
<reference evidence="9 10" key="1">
    <citation type="submission" date="2016-11" db="EMBL/GenBank/DDBJ databases">
        <authorList>
            <person name="Varghese N."/>
            <person name="Submissions S."/>
        </authorList>
    </citation>
    <scope>NUCLEOTIDE SEQUENCE [LARGE SCALE GENOMIC DNA]</scope>
    <source>
        <strain evidence="9 10">DSM 29620</strain>
    </source>
</reference>
<dbReference type="GO" id="GO:0005886">
    <property type="term" value="C:plasma membrane"/>
    <property type="evidence" value="ECO:0007669"/>
    <property type="project" value="UniProtKB-SubCell"/>
</dbReference>
<evidence type="ECO:0000256" key="8">
    <source>
        <dbReference type="SAM" id="Phobius"/>
    </source>
</evidence>
<name>A0A1H0C897_9RHOB</name>
<comment type="subcellular location">
    <subcellularLocation>
        <location evidence="1">Cell membrane</location>
        <topology evidence="1">Multi-pass membrane protein</topology>
    </subcellularLocation>
</comment>
<feature type="transmembrane region" description="Helical" evidence="8">
    <location>
        <begin position="134"/>
        <end position="160"/>
    </location>
</feature>
<keyword evidence="7 8" id="KW-0472">Membrane</keyword>
<keyword evidence="6 8" id="KW-1133">Transmembrane helix</keyword>
<dbReference type="PANTHER" id="PTHR34979">
    <property type="entry name" value="INNER MEMBRANE PROTEIN YGAZ"/>
    <property type="match status" value="1"/>
</dbReference>
<feature type="transmembrane region" description="Helical" evidence="8">
    <location>
        <begin position="12"/>
        <end position="33"/>
    </location>
</feature>
<keyword evidence="3" id="KW-0813">Transport</keyword>
<dbReference type="RefSeq" id="WP_149786727.1">
    <property type="nucleotide sequence ID" value="NZ_FNIO01000001.1"/>
</dbReference>
<feature type="transmembrane region" description="Helical" evidence="8">
    <location>
        <begin position="39"/>
        <end position="61"/>
    </location>
</feature>
<keyword evidence="5 8" id="KW-0812">Transmembrane</keyword>
<evidence type="ECO:0000313" key="9">
    <source>
        <dbReference type="EMBL" id="SHJ47598.1"/>
    </source>
</evidence>
<feature type="transmembrane region" description="Helical" evidence="8">
    <location>
        <begin position="166"/>
        <end position="184"/>
    </location>
</feature>
<keyword evidence="4" id="KW-1003">Cell membrane</keyword>
<evidence type="ECO:0000256" key="3">
    <source>
        <dbReference type="ARBA" id="ARBA00022448"/>
    </source>
</evidence>
<dbReference type="AlphaFoldDB" id="A0A1H0C897"/>
<keyword evidence="10" id="KW-1185">Reference proteome</keyword>
<protein>
    <submittedName>
        <fullName evidence="9">4-azaleucine resistance probable transporter AzlC</fullName>
    </submittedName>
</protein>
<feature type="transmembrane region" description="Helical" evidence="8">
    <location>
        <begin position="101"/>
        <end position="122"/>
    </location>
</feature>
<accession>A0A1H0C897</accession>
<dbReference type="EMBL" id="FQZZ01000001">
    <property type="protein sequence ID" value="SHJ47598.1"/>
    <property type="molecule type" value="Genomic_DNA"/>
</dbReference>
<feature type="transmembrane region" description="Helical" evidence="8">
    <location>
        <begin position="68"/>
        <end position="89"/>
    </location>
</feature>
<dbReference type="Pfam" id="PF03591">
    <property type="entry name" value="AzlC"/>
    <property type="match status" value="1"/>
</dbReference>
<dbReference type="InterPro" id="IPR011606">
    <property type="entry name" value="Brnchd-chn_aa_trnsp_permease"/>
</dbReference>
<gene>
    <name evidence="9" type="ORF">SAMN05444142_101373</name>
</gene>
<evidence type="ECO:0000256" key="1">
    <source>
        <dbReference type="ARBA" id="ARBA00004651"/>
    </source>
</evidence>
<evidence type="ECO:0000256" key="6">
    <source>
        <dbReference type="ARBA" id="ARBA00022989"/>
    </source>
</evidence>
<evidence type="ECO:0000256" key="7">
    <source>
        <dbReference type="ARBA" id="ARBA00023136"/>
    </source>
</evidence>
<feature type="transmembrane region" description="Helical" evidence="8">
    <location>
        <begin position="212"/>
        <end position="230"/>
    </location>
</feature>
<evidence type="ECO:0000256" key="4">
    <source>
        <dbReference type="ARBA" id="ARBA00022475"/>
    </source>
</evidence>